<gene>
    <name evidence="8" type="ORF">EPV75_09440</name>
</gene>
<keyword evidence="5" id="KW-0418">Kinase</keyword>
<dbReference type="RefSeq" id="WP_128385218.1">
    <property type="nucleotide sequence ID" value="NZ_CP035033.1"/>
</dbReference>
<dbReference type="Gene3D" id="3.30.450.20">
    <property type="entry name" value="PAS domain"/>
    <property type="match status" value="3"/>
</dbReference>
<accession>A0A410H4Z9</accession>
<feature type="domain" description="PAC" evidence="7">
    <location>
        <begin position="212"/>
        <end position="264"/>
    </location>
</feature>
<name>A0A410H4Z9_9GAMM</name>
<organism evidence="8 9">
    <name type="scientific">Hydrogenovibrio thermophilus</name>
    <dbReference type="NCBI Taxonomy" id="265883"/>
    <lineage>
        <taxon>Bacteria</taxon>
        <taxon>Pseudomonadati</taxon>
        <taxon>Pseudomonadota</taxon>
        <taxon>Gammaproteobacteria</taxon>
        <taxon>Thiotrichales</taxon>
        <taxon>Piscirickettsiaceae</taxon>
        <taxon>Hydrogenovibrio</taxon>
    </lineage>
</organism>
<dbReference type="EC" id="2.7.13.3" evidence="2"/>
<evidence type="ECO:0000256" key="1">
    <source>
        <dbReference type="ARBA" id="ARBA00000085"/>
    </source>
</evidence>
<dbReference type="PROSITE" id="PS50113">
    <property type="entry name" value="PAC"/>
    <property type="match status" value="2"/>
</dbReference>
<reference evidence="8 9" key="1">
    <citation type="journal article" date="2018" name="Environ. Microbiol.">
        <title>Genomes of ubiquitous marine and hypersaline Hydrogenovibrio, Thiomicrorhabdus and Thiomicrospira spp. encode a diversity of mechanisms to sustain chemolithoautotrophy in heterogeneous environments.</title>
        <authorList>
            <person name="Scott K.M."/>
            <person name="Williams J."/>
            <person name="Porter C.M.B."/>
            <person name="Russel S."/>
            <person name="Harmer T.L."/>
            <person name="Paul J.H."/>
            <person name="Antonen K.M."/>
            <person name="Bridges M.K."/>
            <person name="Camper G.J."/>
            <person name="Campla C.K."/>
            <person name="Casella L.G."/>
            <person name="Chase E."/>
            <person name="Conrad J.W."/>
            <person name="Cruz M.C."/>
            <person name="Dunlap D.S."/>
            <person name="Duran L."/>
            <person name="Fahsbender E.M."/>
            <person name="Goldsmith D.B."/>
            <person name="Keeley R.F."/>
            <person name="Kondoff M.R."/>
            <person name="Kussy B.I."/>
            <person name="Lane M.K."/>
            <person name="Lawler S."/>
            <person name="Leigh B.A."/>
            <person name="Lewis C."/>
            <person name="Lostal L.M."/>
            <person name="Marking D."/>
            <person name="Mancera P.A."/>
            <person name="McClenthan E.C."/>
            <person name="McIntyre E.A."/>
            <person name="Mine J.A."/>
            <person name="Modi S."/>
            <person name="Moore B.D."/>
            <person name="Morgan W.A."/>
            <person name="Nelson K.M."/>
            <person name="Nguyen K.N."/>
            <person name="Ogburn N."/>
            <person name="Parrino D.G."/>
            <person name="Pedapudi A.D."/>
            <person name="Pelham R.P."/>
            <person name="Preece A.M."/>
            <person name="Rampersad E.A."/>
            <person name="Richardson J.C."/>
            <person name="Rodgers C.M."/>
            <person name="Schaffer B.L."/>
            <person name="Sheridan N.E."/>
            <person name="Solone M.R."/>
            <person name="Staley Z.R."/>
            <person name="Tabuchi M."/>
            <person name="Waide R.J."/>
            <person name="Wanjugi P.W."/>
            <person name="Young S."/>
            <person name="Clum A."/>
            <person name="Daum C."/>
            <person name="Huntemann M."/>
            <person name="Ivanova N."/>
            <person name="Kyrpides N."/>
            <person name="Mikhailova N."/>
            <person name="Palaniappan K."/>
            <person name="Pillay M."/>
            <person name="Reddy T.B.K."/>
            <person name="Shapiro N."/>
            <person name="Stamatis D."/>
            <person name="Varghese N."/>
            <person name="Woyke T."/>
            <person name="Boden R."/>
            <person name="Freyermuth S.K."/>
            <person name="Kerfeld C.A."/>
        </authorList>
    </citation>
    <scope>NUCLEOTIDE SEQUENCE [LARGE SCALE GENOMIC DNA]</scope>
    <source>
        <strain evidence="8 9">JR-2</strain>
    </source>
</reference>
<proteinExistence type="predicted"/>
<dbReference type="GO" id="GO:0004673">
    <property type="term" value="F:protein histidine kinase activity"/>
    <property type="evidence" value="ECO:0007669"/>
    <property type="project" value="UniProtKB-EC"/>
</dbReference>
<dbReference type="AlphaFoldDB" id="A0A410H4Z9"/>
<evidence type="ECO:0000313" key="8">
    <source>
        <dbReference type="EMBL" id="QAB15880.1"/>
    </source>
</evidence>
<dbReference type="SUPFAM" id="SSF55785">
    <property type="entry name" value="PYP-like sensor domain (PAS domain)"/>
    <property type="match status" value="3"/>
</dbReference>
<keyword evidence="9" id="KW-1185">Reference proteome</keyword>
<evidence type="ECO:0000256" key="2">
    <source>
        <dbReference type="ARBA" id="ARBA00012438"/>
    </source>
</evidence>
<evidence type="ECO:0000259" key="6">
    <source>
        <dbReference type="PROSITE" id="PS50112"/>
    </source>
</evidence>
<evidence type="ECO:0000256" key="3">
    <source>
        <dbReference type="ARBA" id="ARBA00022553"/>
    </source>
</evidence>
<dbReference type="KEGG" id="htr:EPV75_09440"/>
<dbReference type="CDD" id="cd00130">
    <property type="entry name" value="PAS"/>
    <property type="match status" value="2"/>
</dbReference>
<feature type="domain" description="PAS" evidence="6">
    <location>
        <begin position="272"/>
        <end position="342"/>
    </location>
</feature>
<feature type="domain" description="PAC" evidence="7">
    <location>
        <begin position="86"/>
        <end position="135"/>
    </location>
</feature>
<comment type="catalytic activity">
    <reaction evidence="1">
        <text>ATP + protein L-histidine = ADP + protein N-phospho-L-histidine.</text>
        <dbReference type="EC" id="2.7.13.3"/>
    </reaction>
</comment>
<dbReference type="PANTHER" id="PTHR43304">
    <property type="entry name" value="PHYTOCHROME-LIKE PROTEIN CPH1"/>
    <property type="match status" value="1"/>
</dbReference>
<dbReference type="Pfam" id="PF08447">
    <property type="entry name" value="PAS_3"/>
    <property type="match status" value="3"/>
</dbReference>
<dbReference type="Proteomes" id="UP000285478">
    <property type="component" value="Chromosome"/>
</dbReference>
<dbReference type="SMART" id="SM00086">
    <property type="entry name" value="PAC"/>
    <property type="match status" value="3"/>
</dbReference>
<dbReference type="InterPro" id="IPR000700">
    <property type="entry name" value="PAS-assoc_C"/>
</dbReference>
<dbReference type="InterPro" id="IPR013655">
    <property type="entry name" value="PAS_fold_3"/>
</dbReference>
<dbReference type="EMBL" id="CP035033">
    <property type="protein sequence ID" value="QAB15880.1"/>
    <property type="molecule type" value="Genomic_DNA"/>
</dbReference>
<dbReference type="SMART" id="SM00091">
    <property type="entry name" value="PAS"/>
    <property type="match status" value="3"/>
</dbReference>
<evidence type="ECO:0000256" key="4">
    <source>
        <dbReference type="ARBA" id="ARBA00022679"/>
    </source>
</evidence>
<evidence type="ECO:0000256" key="5">
    <source>
        <dbReference type="ARBA" id="ARBA00022777"/>
    </source>
</evidence>
<keyword evidence="4" id="KW-0808">Transferase</keyword>
<dbReference type="NCBIfam" id="TIGR00229">
    <property type="entry name" value="sensory_box"/>
    <property type="match status" value="2"/>
</dbReference>
<dbReference type="PANTHER" id="PTHR43304:SF1">
    <property type="entry name" value="PAC DOMAIN-CONTAINING PROTEIN"/>
    <property type="match status" value="1"/>
</dbReference>
<sequence>MTAPSLSAYSEQFETLFNQHRIACMVCELTPPYRVNYHSVALRKLIRLPDDDSAMHLLDWVHPDDRERYQLELKAYAAQPETPSFERLPFRILNQNGEIKWVRELVLIDDSDGQQLVLSWEDITKRYLEDQQNRENKHQFNLVLDSLNVGFFEFLFGTNTVFYSPTWKKQLGYEPYEIEDKMAEWEKRVPPKYVTAAYKNLEKHLSGKTEWYEAVFPMRHKQGHQVWILARGKAERDANGHPYKIIGTHTDLSAVQKLPKQLQALADIEFHPETLYQRAFATAPIPLSLFNLNSNKVEINPKMVELCGYQSQELTGQVYTRFFHPDDRQASIEAIERHIRNATPNLETVERRAFHKDGRLLTLRITSFVTTLENDDRVLCSYIEDITEATQKDTEMDAKSSPLD</sequence>
<protein>
    <recommendedName>
        <fullName evidence="2">histidine kinase</fullName>
        <ecNumber evidence="2">2.7.13.3</ecNumber>
    </recommendedName>
</protein>
<dbReference type="PROSITE" id="PS50112">
    <property type="entry name" value="PAS"/>
    <property type="match status" value="1"/>
</dbReference>
<evidence type="ECO:0000259" key="7">
    <source>
        <dbReference type="PROSITE" id="PS50113"/>
    </source>
</evidence>
<dbReference type="InterPro" id="IPR000014">
    <property type="entry name" value="PAS"/>
</dbReference>
<dbReference type="InterPro" id="IPR052162">
    <property type="entry name" value="Sensor_kinase/Photoreceptor"/>
</dbReference>
<keyword evidence="3" id="KW-0597">Phosphoprotein</keyword>
<dbReference type="InterPro" id="IPR001610">
    <property type="entry name" value="PAC"/>
</dbReference>
<evidence type="ECO:0000313" key="9">
    <source>
        <dbReference type="Proteomes" id="UP000285478"/>
    </source>
</evidence>
<dbReference type="InterPro" id="IPR035965">
    <property type="entry name" value="PAS-like_dom_sf"/>
</dbReference>